<reference evidence="1" key="1">
    <citation type="submission" date="2022-10" db="EMBL/GenBank/DDBJ databases">
        <title>Genome sequences of endogenous nimaviruses in decapod crustaceans.</title>
        <authorList>
            <person name="Kawato S."/>
            <person name="Nozaki R."/>
            <person name="Kondo H."/>
            <person name="Hirono I."/>
        </authorList>
    </citation>
    <scope>NUCLEOTIDE SEQUENCE</scope>
    <source>
        <strain evidence="1">Ube2021</strain>
    </source>
</reference>
<dbReference type="EMBL" id="LC738880">
    <property type="protein sequence ID" value="BDT62995.1"/>
    <property type="molecule type" value="Genomic_DNA"/>
</dbReference>
<accession>A0A9C7F8C1</accession>
<protein>
    <submittedName>
        <fullName evidence="1">Wsv390-like protein</fullName>
    </submittedName>
</protein>
<sequence>MEVVNIELGEEKIVGNTPIVSLKIPKGWCTSASCQRISSSLDVKKDALTADLWGRFGGLLGYSELMSEVQYSPKVCEHLAVVEIKMLHGADRAENGCSLMEFNICLDNTLGDKSQLSVAHIYSHQDKKIIIGGIKVEPGMTSTLGRFEDEEKSFSLFKHTDKIDQEFAIKHTDLAEKNARDTLAELRRSALEPCSFTLMVVCAKRPKLRCSIDDGDSNYNNVVSGTKAVSSEYDSVTTVHFYNIVLLLTK</sequence>
<name>A0A9C7F8C1_9VIRU</name>
<organism evidence="1">
    <name type="scientific">Trachysalambria curvirostris nimavirus</name>
    <dbReference type="NCBI Taxonomy" id="2984282"/>
    <lineage>
        <taxon>Viruses</taxon>
        <taxon>Viruses incertae sedis</taxon>
        <taxon>Naldaviricetes</taxon>
        <taxon>Nimaviridae</taxon>
    </lineage>
</organism>
<proteinExistence type="predicted"/>
<evidence type="ECO:0000313" key="1">
    <source>
        <dbReference type="EMBL" id="BDT62995.1"/>
    </source>
</evidence>